<gene>
    <name evidence="2" type="ORF">M406DRAFT_358688</name>
</gene>
<accession>A0A9P5CHL7</accession>
<dbReference type="RefSeq" id="XP_040771017.1">
    <property type="nucleotide sequence ID" value="XM_040923976.1"/>
</dbReference>
<feature type="signal peptide" evidence="1">
    <location>
        <begin position="1"/>
        <end position="18"/>
    </location>
</feature>
<comment type="caution">
    <text evidence="2">The sequence shown here is derived from an EMBL/GenBank/DDBJ whole genome shotgun (WGS) entry which is preliminary data.</text>
</comment>
<dbReference type="EMBL" id="MU032354">
    <property type="protein sequence ID" value="KAF3760038.1"/>
    <property type="molecule type" value="Genomic_DNA"/>
</dbReference>
<evidence type="ECO:0000313" key="2">
    <source>
        <dbReference type="EMBL" id="KAF3760038.1"/>
    </source>
</evidence>
<dbReference type="AlphaFoldDB" id="A0A9P5CHL7"/>
<keyword evidence="3" id="KW-1185">Reference proteome</keyword>
<feature type="chain" id="PRO_5040238930" evidence="1">
    <location>
        <begin position="19"/>
        <end position="206"/>
    </location>
</feature>
<dbReference type="Proteomes" id="UP000803844">
    <property type="component" value="Unassembled WGS sequence"/>
</dbReference>
<sequence length="206" mass="22050">MRCSLIPALVGLTTVVTALPQSRHHQIQRTTPPPATQEFTLAIELNETYVPLIAVYNNTADLVLQAGEPGVTSGTPTYTNTSTPDADGYTTSLIFDLSNSADSPPGVYGMAVADLGELYGVASYVYGVINFQEFDFAIDDGSVFHELTAASQDWFACQDSVNGTQGYFLSWGVFSEEGLAPTGCVVTNVIQVFNSTGTVTSRRISR</sequence>
<proteinExistence type="predicted"/>
<evidence type="ECO:0000256" key="1">
    <source>
        <dbReference type="SAM" id="SignalP"/>
    </source>
</evidence>
<dbReference type="GeneID" id="63841105"/>
<protein>
    <submittedName>
        <fullName evidence="2">Uncharacterized protein</fullName>
    </submittedName>
</protein>
<organism evidence="2 3">
    <name type="scientific">Cryphonectria parasitica (strain ATCC 38755 / EP155)</name>
    <dbReference type="NCBI Taxonomy" id="660469"/>
    <lineage>
        <taxon>Eukaryota</taxon>
        <taxon>Fungi</taxon>
        <taxon>Dikarya</taxon>
        <taxon>Ascomycota</taxon>
        <taxon>Pezizomycotina</taxon>
        <taxon>Sordariomycetes</taxon>
        <taxon>Sordariomycetidae</taxon>
        <taxon>Diaporthales</taxon>
        <taxon>Cryphonectriaceae</taxon>
        <taxon>Cryphonectria-Endothia species complex</taxon>
        <taxon>Cryphonectria</taxon>
    </lineage>
</organism>
<name>A0A9P5CHL7_CRYP1</name>
<reference evidence="2" key="1">
    <citation type="journal article" date="2020" name="Phytopathology">
        <title>Genome sequence of the chestnut blight fungus Cryphonectria parasitica EP155: A fundamental resource for an archetypical invasive plant pathogen.</title>
        <authorList>
            <person name="Crouch J.A."/>
            <person name="Dawe A."/>
            <person name="Aerts A."/>
            <person name="Barry K."/>
            <person name="Churchill A.C.L."/>
            <person name="Grimwood J."/>
            <person name="Hillman B."/>
            <person name="Milgroom M.G."/>
            <person name="Pangilinan J."/>
            <person name="Smith M."/>
            <person name="Salamov A."/>
            <person name="Schmutz J."/>
            <person name="Yadav J."/>
            <person name="Grigoriev I.V."/>
            <person name="Nuss D."/>
        </authorList>
    </citation>
    <scope>NUCLEOTIDE SEQUENCE</scope>
    <source>
        <strain evidence="2">EP155</strain>
    </source>
</reference>
<dbReference type="OrthoDB" id="3633220at2759"/>
<evidence type="ECO:0000313" key="3">
    <source>
        <dbReference type="Proteomes" id="UP000803844"/>
    </source>
</evidence>
<keyword evidence="1" id="KW-0732">Signal</keyword>